<dbReference type="EC" id="2.1.1.211" evidence="4 12"/>
<comment type="caution">
    <text evidence="13">The sequence shown here is derived from an EMBL/GenBank/DDBJ whole genome shotgun (WGS) entry which is preliminary data.</text>
</comment>
<dbReference type="PANTHER" id="PTHR21210">
    <property type="entry name" value="TRNA (URACIL-O(2)-)-METHYLTRANSFERASE-RELATED"/>
    <property type="match status" value="1"/>
</dbReference>
<evidence type="ECO:0000256" key="12">
    <source>
        <dbReference type="RuleBase" id="RU368004"/>
    </source>
</evidence>
<evidence type="ECO:0000256" key="4">
    <source>
        <dbReference type="ARBA" id="ARBA00012795"/>
    </source>
</evidence>
<sequence>MTSRPKFSPSACTSSLNTYSRLSGSEIWTPLIECPANFPEELFDTALSQLIHHPEYNSTLILRSETLSDSTDPHGFSPSIPIVDDFHQNRCIHRKLLPRRPGRDASLEQYCTLYKTSSSTSHSVLVLTPITSESNPLPYYHPRVFHLAFRYLHPLLPGDVEPDSGTLRIEVVPLPGTPLDQDSRLFRTCLALLDTLHRYGWGAMTNYQKRVIHDMLIPREHYQDLYLVMRERHKGLVDTWQEVTDPLKHVFEDIGIATYLMLLWKITFGNQEVEQTNFSTGEPWKRWPRPPAGFVDLGCGNGLLTHILISEGYEGHGIDLRERMSWKSYPPDTQNHLHVHVFNPLDFSFDKNPAFLPSGVFIIANHADELTPWTPVLSTLCSASGYLSIPCCAWDFDSRYERSATTMFPIPNTKSVLDTDIDSERIIMNEFIKTLNLGGDGSNTSGYSMYRIWLATLSVYTGWEVECETLRIPSTRNWAIIGRKRSRAVPQEEALKNAEEIIWNVKERAAFKPRKPEGKGDGH</sequence>
<keyword evidence="8 12" id="KW-0808">Transferase</keyword>
<dbReference type="InterPro" id="IPR029063">
    <property type="entry name" value="SAM-dependent_MTases_sf"/>
</dbReference>
<reference evidence="13" key="1">
    <citation type="submission" date="2022-08" db="EMBL/GenBank/DDBJ databases">
        <title>A Global Phylogenomic Analysis of the Shiitake Genus Lentinula.</title>
        <authorList>
            <consortium name="DOE Joint Genome Institute"/>
            <person name="Sierra-Patev S."/>
            <person name="Min B."/>
            <person name="Naranjo-Ortiz M."/>
            <person name="Looney B."/>
            <person name="Konkel Z."/>
            <person name="Slot J.C."/>
            <person name="Sakamoto Y."/>
            <person name="Steenwyk J.L."/>
            <person name="Rokas A."/>
            <person name="Carro J."/>
            <person name="Camarero S."/>
            <person name="Ferreira P."/>
            <person name="Molpeceres G."/>
            <person name="Ruiz-Duenas F.J."/>
            <person name="Serrano A."/>
            <person name="Henrissat B."/>
            <person name="Drula E."/>
            <person name="Hughes K.W."/>
            <person name="Mata J.L."/>
            <person name="Ishikawa N.K."/>
            <person name="Vargas-Isla R."/>
            <person name="Ushijima S."/>
            <person name="Smith C.A."/>
            <person name="Ahrendt S."/>
            <person name="Andreopoulos W."/>
            <person name="He G."/>
            <person name="Labutti K."/>
            <person name="Lipzen A."/>
            <person name="Ng V."/>
            <person name="Riley R."/>
            <person name="Sandor L."/>
            <person name="Barry K."/>
            <person name="Martinez A.T."/>
            <person name="Xiao Y."/>
            <person name="Gibbons J.G."/>
            <person name="Terashima K."/>
            <person name="Grigoriev I.V."/>
            <person name="Hibbett D.S."/>
        </authorList>
    </citation>
    <scope>NUCLEOTIDE SEQUENCE</scope>
    <source>
        <strain evidence="13">RHP3577 ss4</strain>
    </source>
</reference>
<dbReference type="EMBL" id="JANVFT010000048">
    <property type="protein sequence ID" value="KAJ4486993.1"/>
    <property type="molecule type" value="Genomic_DNA"/>
</dbReference>
<evidence type="ECO:0000256" key="3">
    <source>
        <dbReference type="ARBA" id="ARBA00009056"/>
    </source>
</evidence>
<organism evidence="13 14">
    <name type="scientific">Lentinula lateritia</name>
    <dbReference type="NCBI Taxonomy" id="40482"/>
    <lineage>
        <taxon>Eukaryota</taxon>
        <taxon>Fungi</taxon>
        <taxon>Dikarya</taxon>
        <taxon>Basidiomycota</taxon>
        <taxon>Agaricomycotina</taxon>
        <taxon>Agaricomycetes</taxon>
        <taxon>Agaricomycetidae</taxon>
        <taxon>Agaricales</taxon>
        <taxon>Marasmiineae</taxon>
        <taxon>Omphalotaceae</taxon>
        <taxon>Lentinula</taxon>
    </lineage>
</organism>
<evidence type="ECO:0000256" key="9">
    <source>
        <dbReference type="ARBA" id="ARBA00022691"/>
    </source>
</evidence>
<dbReference type="InterPro" id="IPR011671">
    <property type="entry name" value="tRNA_uracil_MeTrfase"/>
</dbReference>
<evidence type="ECO:0000313" key="14">
    <source>
        <dbReference type="Proteomes" id="UP001150217"/>
    </source>
</evidence>
<keyword evidence="6 12" id="KW-0963">Cytoplasm</keyword>
<comment type="function">
    <text evidence="12">Adenosyl-L-methionine (AdoMet)-dependent tRNA (uracil-O(2)-)-methyltransferase.</text>
</comment>
<evidence type="ECO:0000256" key="11">
    <source>
        <dbReference type="ARBA" id="ARBA00047957"/>
    </source>
</evidence>
<dbReference type="SUPFAM" id="SSF53335">
    <property type="entry name" value="S-adenosyl-L-methionine-dependent methyltransferases"/>
    <property type="match status" value="1"/>
</dbReference>
<dbReference type="Pfam" id="PF07757">
    <property type="entry name" value="AdoMet_MTase"/>
    <property type="match status" value="1"/>
</dbReference>
<keyword evidence="9 12" id="KW-0949">S-adenosyl-L-methionine</keyword>
<evidence type="ECO:0000256" key="6">
    <source>
        <dbReference type="ARBA" id="ARBA00022490"/>
    </source>
</evidence>
<evidence type="ECO:0000313" key="13">
    <source>
        <dbReference type="EMBL" id="KAJ4486993.1"/>
    </source>
</evidence>
<evidence type="ECO:0000256" key="8">
    <source>
        <dbReference type="ARBA" id="ARBA00022679"/>
    </source>
</evidence>
<comment type="subcellular location">
    <subcellularLocation>
        <location evidence="2 12">Cytoplasm</location>
    </subcellularLocation>
</comment>
<evidence type="ECO:0000256" key="5">
    <source>
        <dbReference type="ARBA" id="ARBA00017788"/>
    </source>
</evidence>
<comment type="similarity">
    <text evidence="3 12">Belongs to the TRM44 family.</text>
</comment>
<dbReference type="Proteomes" id="UP001150217">
    <property type="component" value="Unassembled WGS sequence"/>
</dbReference>
<proteinExistence type="inferred from homology"/>
<comment type="catalytic activity">
    <reaction evidence="11 12">
        <text>uridine(44) in tRNA(Ser) + S-adenosyl-L-methionine = 2'-O-methyluridine(44) in tRNA(Ser) + S-adenosyl-L-homocysteine + H(+)</text>
        <dbReference type="Rhea" id="RHEA:43100"/>
        <dbReference type="Rhea" id="RHEA-COMP:10339"/>
        <dbReference type="Rhea" id="RHEA-COMP:10340"/>
        <dbReference type="ChEBI" id="CHEBI:15378"/>
        <dbReference type="ChEBI" id="CHEBI:57856"/>
        <dbReference type="ChEBI" id="CHEBI:59789"/>
        <dbReference type="ChEBI" id="CHEBI:65315"/>
        <dbReference type="ChEBI" id="CHEBI:74478"/>
        <dbReference type="EC" id="2.1.1.211"/>
    </reaction>
</comment>
<evidence type="ECO:0000256" key="1">
    <source>
        <dbReference type="ARBA" id="ARBA00002778"/>
    </source>
</evidence>
<accession>A0ABQ8VFH7</accession>
<evidence type="ECO:0000256" key="7">
    <source>
        <dbReference type="ARBA" id="ARBA00022603"/>
    </source>
</evidence>
<evidence type="ECO:0000256" key="10">
    <source>
        <dbReference type="ARBA" id="ARBA00022694"/>
    </source>
</evidence>
<protein>
    <recommendedName>
        <fullName evidence="5 12">tRNA (uracil-O(2)-)-methyltransferase</fullName>
        <ecNumber evidence="4 12">2.1.1.211</ecNumber>
    </recommendedName>
</protein>
<dbReference type="PANTHER" id="PTHR21210:SF0">
    <property type="entry name" value="TRNA (URACIL-O(2)-)-METHYLTRANSFERASE-RELATED"/>
    <property type="match status" value="1"/>
</dbReference>
<comment type="function">
    <text evidence="1">Probable adenosyl-L-methionine (AdoMet)-dependent tRNA (uracil-O(2)-)-methyltransferase.</text>
</comment>
<keyword evidence="10 12" id="KW-0819">tRNA processing</keyword>
<keyword evidence="14" id="KW-1185">Reference proteome</keyword>
<name>A0ABQ8VFH7_9AGAR</name>
<keyword evidence="7 12" id="KW-0489">Methyltransferase</keyword>
<evidence type="ECO:0000256" key="2">
    <source>
        <dbReference type="ARBA" id="ARBA00004496"/>
    </source>
</evidence>
<gene>
    <name evidence="13" type="ORF">C8R41DRAFT_416633</name>
</gene>